<dbReference type="AlphaFoldDB" id="A0ABD2XS35"/>
<dbReference type="EMBL" id="JBJUIK010000017">
    <property type="protein sequence ID" value="KAL3497533.1"/>
    <property type="molecule type" value="Genomic_DNA"/>
</dbReference>
<keyword evidence="1" id="KW-1133">Transmembrane helix</keyword>
<feature type="transmembrane region" description="Helical" evidence="1">
    <location>
        <begin position="47"/>
        <end position="66"/>
    </location>
</feature>
<evidence type="ECO:0000313" key="3">
    <source>
        <dbReference type="Proteomes" id="UP001630127"/>
    </source>
</evidence>
<proteinExistence type="predicted"/>
<reference evidence="2 3" key="1">
    <citation type="submission" date="2024-11" db="EMBL/GenBank/DDBJ databases">
        <title>A near-complete genome assembly of Cinchona calisaya.</title>
        <authorList>
            <person name="Lian D.C."/>
            <person name="Zhao X.W."/>
            <person name="Wei L."/>
        </authorList>
    </citation>
    <scope>NUCLEOTIDE SEQUENCE [LARGE SCALE GENOMIC DNA]</scope>
    <source>
        <tissue evidence="2">Nenye</tissue>
    </source>
</reference>
<evidence type="ECO:0000256" key="1">
    <source>
        <dbReference type="SAM" id="Phobius"/>
    </source>
</evidence>
<protein>
    <submittedName>
        <fullName evidence="2">Uncharacterized protein</fullName>
    </submittedName>
</protein>
<comment type="caution">
    <text evidence="2">The sequence shown here is derived from an EMBL/GenBank/DDBJ whole genome shotgun (WGS) entry which is preliminary data.</text>
</comment>
<organism evidence="2 3">
    <name type="scientific">Cinchona calisaya</name>
    <dbReference type="NCBI Taxonomy" id="153742"/>
    <lineage>
        <taxon>Eukaryota</taxon>
        <taxon>Viridiplantae</taxon>
        <taxon>Streptophyta</taxon>
        <taxon>Embryophyta</taxon>
        <taxon>Tracheophyta</taxon>
        <taxon>Spermatophyta</taxon>
        <taxon>Magnoliopsida</taxon>
        <taxon>eudicotyledons</taxon>
        <taxon>Gunneridae</taxon>
        <taxon>Pentapetalae</taxon>
        <taxon>asterids</taxon>
        <taxon>lamiids</taxon>
        <taxon>Gentianales</taxon>
        <taxon>Rubiaceae</taxon>
        <taxon>Cinchonoideae</taxon>
        <taxon>Cinchoneae</taxon>
        <taxon>Cinchona</taxon>
    </lineage>
</organism>
<dbReference type="Proteomes" id="UP001630127">
    <property type="component" value="Unassembled WGS sequence"/>
</dbReference>
<sequence length="118" mass="13727">MYFALQVYDVKSRFSCNLFPKCCMRFFGPPSLASLLSVLYPKPLCPVLFLLSILCSFSLFPCSEFVRFWKWMEGVKWVEILLAEQQQGRRRLSLGGSVYPYGRLENVIMEEEDILLPV</sequence>
<keyword evidence="1" id="KW-0812">Transmembrane</keyword>
<keyword evidence="1" id="KW-0472">Membrane</keyword>
<evidence type="ECO:0000313" key="2">
    <source>
        <dbReference type="EMBL" id="KAL3497533.1"/>
    </source>
</evidence>
<keyword evidence="3" id="KW-1185">Reference proteome</keyword>
<name>A0ABD2XS35_9GENT</name>
<accession>A0ABD2XS35</accession>
<gene>
    <name evidence="2" type="ORF">ACH5RR_040265</name>
</gene>